<dbReference type="EC" id="4.1.3.38" evidence="8 10"/>
<comment type="similarity">
    <text evidence="2">Belongs to the class-IV pyridoxal-phosphate-dependent aminotransferase family.</text>
</comment>
<evidence type="ECO:0000256" key="3">
    <source>
        <dbReference type="ARBA" id="ARBA00011738"/>
    </source>
</evidence>
<comment type="pathway">
    <text evidence="7">Cofactor biosynthesis; tetrahydrofolate biosynthesis; 4-aminobenzoate from chorismate: step 2/2.</text>
</comment>
<dbReference type="GO" id="GO:0008696">
    <property type="term" value="F:4-amino-4-deoxychorismate lyase activity"/>
    <property type="evidence" value="ECO:0007669"/>
    <property type="project" value="UniProtKB-UniRule"/>
</dbReference>
<dbReference type="Pfam" id="PF01063">
    <property type="entry name" value="Aminotran_4"/>
    <property type="match status" value="1"/>
</dbReference>
<evidence type="ECO:0000256" key="4">
    <source>
        <dbReference type="ARBA" id="ARBA00022898"/>
    </source>
</evidence>
<keyword evidence="6 11" id="KW-0456">Lyase</keyword>
<dbReference type="InterPro" id="IPR001544">
    <property type="entry name" value="Aminotrans_IV"/>
</dbReference>
<reference evidence="11" key="1">
    <citation type="submission" date="2024-07" db="EMBL/GenBank/DDBJ databases">
        <title>Whole genome sequence of bacterial strains from algal surface.</title>
        <authorList>
            <person name="Kumar P."/>
        </authorList>
    </citation>
    <scope>NUCLEOTIDE SEQUENCE</scope>
    <source>
        <strain evidence="11">PP-1MA</strain>
    </source>
</reference>
<dbReference type="GO" id="GO:0046656">
    <property type="term" value="P:folic acid biosynthetic process"/>
    <property type="evidence" value="ECO:0007669"/>
    <property type="project" value="UniProtKB-KW"/>
</dbReference>
<protein>
    <recommendedName>
        <fullName evidence="8 10">Aminodeoxychorismate lyase</fullName>
        <ecNumber evidence="8 10">4.1.3.38</ecNumber>
    </recommendedName>
</protein>
<proteinExistence type="inferred from homology"/>
<dbReference type="PANTHER" id="PTHR42743">
    <property type="entry name" value="AMINO-ACID AMINOTRANSFERASE"/>
    <property type="match status" value="1"/>
</dbReference>
<dbReference type="InterPro" id="IPR036038">
    <property type="entry name" value="Aminotransferase-like"/>
</dbReference>
<dbReference type="GO" id="GO:0008153">
    <property type="term" value="P:4-aminobenzoate biosynthetic process"/>
    <property type="evidence" value="ECO:0007669"/>
    <property type="project" value="UniProtKB-UniRule"/>
</dbReference>
<dbReference type="GO" id="GO:0030170">
    <property type="term" value="F:pyridoxal phosphate binding"/>
    <property type="evidence" value="ECO:0007669"/>
    <property type="project" value="InterPro"/>
</dbReference>
<keyword evidence="4" id="KW-0663">Pyridoxal phosphate</keyword>
<evidence type="ECO:0000256" key="9">
    <source>
        <dbReference type="ARBA" id="ARBA00049529"/>
    </source>
</evidence>
<evidence type="ECO:0000256" key="1">
    <source>
        <dbReference type="ARBA" id="ARBA00001933"/>
    </source>
</evidence>
<dbReference type="InterPro" id="IPR017824">
    <property type="entry name" value="Aminodeoxychorismate_lyase_IV"/>
</dbReference>
<evidence type="ECO:0000256" key="2">
    <source>
        <dbReference type="ARBA" id="ARBA00009320"/>
    </source>
</evidence>
<name>A0AB39X418_9GAMM</name>
<evidence type="ECO:0000256" key="8">
    <source>
        <dbReference type="ARBA" id="ARBA00035676"/>
    </source>
</evidence>
<dbReference type="InterPro" id="IPR043132">
    <property type="entry name" value="BCAT-like_C"/>
</dbReference>
<dbReference type="SUPFAM" id="SSF56752">
    <property type="entry name" value="D-aminoacid aminotransferase-like PLP-dependent enzymes"/>
    <property type="match status" value="1"/>
</dbReference>
<dbReference type="RefSeq" id="WP_369742282.1">
    <property type="nucleotide sequence ID" value="NZ_CP165718.1"/>
</dbReference>
<keyword evidence="5" id="KW-0289">Folate biosynthesis</keyword>
<comment type="cofactor">
    <cofactor evidence="1">
        <name>pyridoxal 5'-phosphate</name>
        <dbReference type="ChEBI" id="CHEBI:597326"/>
    </cofactor>
</comment>
<dbReference type="AlphaFoldDB" id="A0AB39X418"/>
<comment type="subunit">
    <text evidence="3">Homodimer.</text>
</comment>
<organism evidence="11">
    <name type="scientific">Pseudidiomarina sp. PP-1MA</name>
    <dbReference type="NCBI Taxonomy" id="3237706"/>
    <lineage>
        <taxon>Bacteria</taxon>
        <taxon>Pseudomonadati</taxon>
        <taxon>Pseudomonadota</taxon>
        <taxon>Gammaproteobacteria</taxon>
        <taxon>Alteromonadales</taxon>
        <taxon>Idiomarinaceae</taxon>
        <taxon>Pseudidiomarina</taxon>
    </lineage>
</organism>
<dbReference type="Gene3D" id="3.20.10.10">
    <property type="entry name" value="D-amino Acid Aminotransferase, subunit A, domain 2"/>
    <property type="match status" value="1"/>
</dbReference>
<evidence type="ECO:0000256" key="5">
    <source>
        <dbReference type="ARBA" id="ARBA00022909"/>
    </source>
</evidence>
<dbReference type="GO" id="GO:0005829">
    <property type="term" value="C:cytosol"/>
    <property type="evidence" value="ECO:0007669"/>
    <property type="project" value="TreeGrafter"/>
</dbReference>
<evidence type="ECO:0000256" key="6">
    <source>
        <dbReference type="ARBA" id="ARBA00023239"/>
    </source>
</evidence>
<dbReference type="NCBIfam" id="TIGR03461">
    <property type="entry name" value="pabC_Proteo"/>
    <property type="match status" value="1"/>
</dbReference>
<accession>A0AB39X418</accession>
<comment type="catalytic activity">
    <reaction evidence="9">
        <text>4-amino-4-deoxychorismate = 4-aminobenzoate + pyruvate + H(+)</text>
        <dbReference type="Rhea" id="RHEA:16201"/>
        <dbReference type="ChEBI" id="CHEBI:15361"/>
        <dbReference type="ChEBI" id="CHEBI:15378"/>
        <dbReference type="ChEBI" id="CHEBI:17836"/>
        <dbReference type="ChEBI" id="CHEBI:58406"/>
        <dbReference type="EC" id="4.1.3.38"/>
    </reaction>
</comment>
<evidence type="ECO:0000256" key="7">
    <source>
        <dbReference type="ARBA" id="ARBA00035633"/>
    </source>
</evidence>
<dbReference type="EMBL" id="CP165718">
    <property type="protein sequence ID" value="XDV08473.1"/>
    <property type="molecule type" value="Genomic_DNA"/>
</dbReference>
<dbReference type="InterPro" id="IPR050571">
    <property type="entry name" value="Class-IV_PLP-Dep_Aminotrnsfr"/>
</dbReference>
<dbReference type="InterPro" id="IPR043131">
    <property type="entry name" value="BCAT-like_N"/>
</dbReference>
<sequence length="273" mass="30923">MKIPPFFCMWMNGQPLTQTSLDRGLQFGDGHFTTLVIQAGTIQAWSSHWQRLQYASQQLRMQLPSADEVLHLLQQIAQQHPQSVIKIIITRGASARGYRLDHQARGHWYVQRSELPPWSARPLRVALAHFKLAQQPMLAGLKSLNRLEQVLLSDECEQRGFDDLLVTDTQANIIEATSSNIFWYDGKQWCTPRLEQAGIAGVVRKQLIDKQIIGKVKLTKLRPAELAQVEQMFVCNCVLGPRPIAAIDGRMLAMPELPKELNQWDVNASLLLA</sequence>
<dbReference type="Gene3D" id="3.30.470.10">
    <property type="match status" value="1"/>
</dbReference>
<evidence type="ECO:0000256" key="10">
    <source>
        <dbReference type="NCBIfam" id="TIGR03461"/>
    </source>
</evidence>
<gene>
    <name evidence="11" type="primary">pabC</name>
    <name evidence="11" type="ORF">AB8S08_06745</name>
</gene>
<evidence type="ECO:0000313" key="11">
    <source>
        <dbReference type="EMBL" id="XDV08473.1"/>
    </source>
</evidence>
<dbReference type="PANTHER" id="PTHR42743:SF2">
    <property type="entry name" value="AMINODEOXYCHORISMATE LYASE"/>
    <property type="match status" value="1"/>
</dbReference>